<feature type="region of interest" description="Disordered" evidence="1">
    <location>
        <begin position="163"/>
        <end position="200"/>
    </location>
</feature>
<feature type="compositionally biased region" description="Pro residues" evidence="1">
    <location>
        <begin position="167"/>
        <end position="197"/>
    </location>
</feature>
<evidence type="ECO:0000256" key="2">
    <source>
        <dbReference type="SAM" id="Phobius"/>
    </source>
</evidence>
<reference evidence="4 5" key="1">
    <citation type="submission" date="2020-05" db="EMBL/GenBank/DDBJ databases">
        <title>Paenibacillus glebae, sp. nov., Paenibacillus humi sp. nov., Paenibacillus pedi sp. nov., Paenibacillus terrestris sp. nov. and Paenibacillus terricola sp. nov., isolated from a forest top soil sample.</title>
        <authorList>
            <person name="Qi S."/>
            <person name="Carlier A."/>
            <person name="Cnockaert M."/>
            <person name="Vandamme P."/>
        </authorList>
    </citation>
    <scope>NUCLEOTIDE SEQUENCE [LARGE SCALE GENOMIC DNA]</scope>
    <source>
        <strain evidence="4 5">LMG 29502</strain>
    </source>
</reference>
<dbReference type="Gene3D" id="2.60.40.680">
    <property type="match status" value="1"/>
</dbReference>
<dbReference type="Pfam" id="PF00963">
    <property type="entry name" value="Cohesin"/>
    <property type="match status" value="1"/>
</dbReference>
<protein>
    <recommendedName>
        <fullName evidence="3">Cohesin domain-containing protein</fullName>
    </recommendedName>
</protein>
<evidence type="ECO:0000256" key="1">
    <source>
        <dbReference type="SAM" id="MobiDB-lite"/>
    </source>
</evidence>
<feature type="domain" description="Cohesin" evidence="3">
    <location>
        <begin position="213"/>
        <end position="322"/>
    </location>
</feature>
<gene>
    <name evidence="4" type="ORF">HQN87_03585</name>
</gene>
<accession>A0ABX2DIT0</accession>
<keyword evidence="2" id="KW-0812">Transmembrane</keyword>
<evidence type="ECO:0000313" key="4">
    <source>
        <dbReference type="EMBL" id="NQX44405.1"/>
    </source>
</evidence>
<organism evidence="4 5">
    <name type="scientific">Paenibacillus tritici</name>
    <dbReference type="NCBI Taxonomy" id="1873425"/>
    <lineage>
        <taxon>Bacteria</taxon>
        <taxon>Bacillati</taxon>
        <taxon>Bacillota</taxon>
        <taxon>Bacilli</taxon>
        <taxon>Bacillales</taxon>
        <taxon>Paenibacillaceae</taxon>
        <taxon>Paenibacillus</taxon>
    </lineage>
</organism>
<feature type="transmembrane region" description="Helical" evidence="2">
    <location>
        <begin position="33"/>
        <end position="50"/>
    </location>
</feature>
<keyword evidence="5" id="KW-1185">Reference proteome</keyword>
<keyword evidence="2" id="KW-1133">Transmembrane helix</keyword>
<dbReference type="CDD" id="cd08547">
    <property type="entry name" value="Type_II_cohesin"/>
    <property type="match status" value="1"/>
</dbReference>
<keyword evidence="2" id="KW-0472">Membrane</keyword>
<proteinExistence type="predicted"/>
<dbReference type="InterPro" id="IPR008965">
    <property type="entry name" value="CBM2/CBM3_carb-bd_dom_sf"/>
</dbReference>
<comment type="caution">
    <text evidence="4">The sequence shown here is derived from an EMBL/GenBank/DDBJ whole genome shotgun (WGS) entry which is preliminary data.</text>
</comment>
<sequence>MKGEIKLFTQQLHKILETILEKYYYEGFNMKKIIMFLSIFMCFAVSTAFASPTITGLQFDGTVYSGTIKVNAYDTYEFIASEPIDANSIKLQGAGGSYTGSDGSPNIVSVSIITNSGTYNIGTLGYNNSLSVGSYQNINKIVLTGTNRASSVNVFVTITPTEIPTPTLTPSPTPTTTPSPTPTVTPEPTPSPTPTPALEPTLDVTITPEKIGLGKEFTADISLKNVKDIYAEDFEVKYDKEHLQYLGFEEVTGYKVYNKPVDQNGAIRFVVASQGEDFGINEDTVVVKLKFKAKAKGTAVVDSTKARIADTKEEYDLVTDNCLEDSILIEATDVNKSGTFTLVDLAIDARYFKYFAPDVDPVKYNAQQAGDEYVNDDDLLFIVDQILNNPEYLPNS</sequence>
<dbReference type="Proteomes" id="UP000711047">
    <property type="component" value="Unassembled WGS sequence"/>
</dbReference>
<evidence type="ECO:0000313" key="5">
    <source>
        <dbReference type="Proteomes" id="UP000711047"/>
    </source>
</evidence>
<evidence type="ECO:0000259" key="3">
    <source>
        <dbReference type="Pfam" id="PF00963"/>
    </source>
</evidence>
<dbReference type="SUPFAM" id="SSF49384">
    <property type="entry name" value="Carbohydrate-binding domain"/>
    <property type="match status" value="1"/>
</dbReference>
<dbReference type="RefSeq" id="WP_173127944.1">
    <property type="nucleotide sequence ID" value="NZ_JABMKX010000002.1"/>
</dbReference>
<dbReference type="InterPro" id="IPR002102">
    <property type="entry name" value="Cohesin_dom"/>
</dbReference>
<name>A0ABX2DIT0_9BACL</name>
<dbReference type="EMBL" id="JABMKX010000002">
    <property type="protein sequence ID" value="NQX44405.1"/>
    <property type="molecule type" value="Genomic_DNA"/>
</dbReference>